<dbReference type="PANTHER" id="PTHR10110">
    <property type="entry name" value="SODIUM/HYDROGEN EXCHANGER"/>
    <property type="match status" value="1"/>
</dbReference>
<dbReference type="InterPro" id="IPR018422">
    <property type="entry name" value="Cation/H_exchanger_CPA1"/>
</dbReference>
<feature type="transmembrane region" description="Helical" evidence="11">
    <location>
        <begin position="435"/>
        <end position="457"/>
    </location>
</feature>
<feature type="transmembrane region" description="Helical" evidence="11">
    <location>
        <begin position="80"/>
        <end position="97"/>
    </location>
</feature>
<keyword evidence="6" id="KW-0915">Sodium</keyword>
<sequence>MDGFVLLGYATPTTTRSSSSKNVSLIFVNDVQLLLIVGAGIAVAAVARKRNIEPGMIIVVLAAAASFIPGMPRLELDSEFILAVVVPPLLYSATRGMSVSAFGANLRAIVTLGVLLVLLTAGVLGLVAAWLLPAIGAGAFVLGSVLAPPDTITTVSHGDEIGLPKRVTSILTGESLVNDATALTLFSIAIGVVGGEHASWGHGALELLRNATVGIAIGGAFAVATLWIRKRLGNPTLETSLVLLVPFTAFLVAETVHASGILAVVAAAFLISINLTLDPKHQYPGAYRTRLQEQAFWPVLDFVLETFVFAYIGLQLKFVLDDLAHSAQPGLARTLIAAGVLLVVAIVFRLVAVYLLFGRWTLRNRMVKRRADRDAAFRDAIERRQQRRGRRGGGQPLDPPTPKETLLVGWIGMRGIITLAAAGSTPVWVPGRDAILAIALLVTLGTLLMQGTTIGWLTRRLSFDLTAERAHEDELRQRGHQIVAEAARQPATDPDASFENQRLAVGKAVSERRLTEEVARALIEDLDLRQAATHTMPPIGAGPRPNFPGKFSA</sequence>
<feature type="transmembrane region" description="Helical" evidence="11">
    <location>
        <begin position="334"/>
        <end position="357"/>
    </location>
</feature>
<dbReference type="GO" id="GO:0005886">
    <property type="term" value="C:plasma membrane"/>
    <property type="evidence" value="ECO:0007669"/>
    <property type="project" value="UniProtKB-SubCell"/>
</dbReference>
<keyword evidence="2" id="KW-0813">Transport</keyword>
<evidence type="ECO:0000259" key="12">
    <source>
        <dbReference type="Pfam" id="PF00999"/>
    </source>
</evidence>
<comment type="caution">
    <text evidence="13">The sequence shown here is derived from an EMBL/GenBank/DDBJ whole genome shotgun (WGS) entry which is preliminary data.</text>
</comment>
<evidence type="ECO:0000256" key="1">
    <source>
        <dbReference type="ARBA" id="ARBA00004651"/>
    </source>
</evidence>
<evidence type="ECO:0000256" key="2">
    <source>
        <dbReference type="ARBA" id="ARBA00022448"/>
    </source>
</evidence>
<keyword evidence="9" id="KW-0739">Sodium transport</keyword>
<organism evidence="13 14">
    <name type="scientific">Rhizocola hellebori</name>
    <dbReference type="NCBI Taxonomy" id="1392758"/>
    <lineage>
        <taxon>Bacteria</taxon>
        <taxon>Bacillati</taxon>
        <taxon>Actinomycetota</taxon>
        <taxon>Actinomycetes</taxon>
        <taxon>Micromonosporales</taxon>
        <taxon>Micromonosporaceae</taxon>
        <taxon>Rhizocola</taxon>
    </lineage>
</organism>
<proteinExistence type="predicted"/>
<keyword evidence="7" id="KW-0406">Ion transport</keyword>
<comment type="subcellular location">
    <subcellularLocation>
        <location evidence="1">Cell membrane</location>
        <topology evidence="1">Multi-pass membrane protein</topology>
    </subcellularLocation>
</comment>
<evidence type="ECO:0000256" key="9">
    <source>
        <dbReference type="ARBA" id="ARBA00023201"/>
    </source>
</evidence>
<feature type="transmembrane region" description="Helical" evidence="11">
    <location>
        <begin position="26"/>
        <end position="47"/>
    </location>
</feature>
<feature type="transmembrane region" description="Helical" evidence="11">
    <location>
        <begin position="295"/>
        <end position="314"/>
    </location>
</feature>
<dbReference type="EMBL" id="BONY01000022">
    <property type="protein sequence ID" value="GIH05849.1"/>
    <property type="molecule type" value="Genomic_DNA"/>
</dbReference>
<protein>
    <submittedName>
        <fullName evidence="13">Sodium/hydrogen exchanger</fullName>
    </submittedName>
</protein>
<dbReference type="GO" id="GO:0015385">
    <property type="term" value="F:sodium:proton antiporter activity"/>
    <property type="evidence" value="ECO:0007669"/>
    <property type="project" value="InterPro"/>
</dbReference>
<feature type="transmembrane region" description="Helical" evidence="11">
    <location>
        <begin position="407"/>
        <end position="429"/>
    </location>
</feature>
<dbReference type="GO" id="GO:0098719">
    <property type="term" value="P:sodium ion import across plasma membrane"/>
    <property type="evidence" value="ECO:0007669"/>
    <property type="project" value="TreeGrafter"/>
</dbReference>
<keyword evidence="3" id="KW-1003">Cell membrane</keyword>
<feature type="transmembrane region" description="Helical" evidence="11">
    <location>
        <begin position="248"/>
        <end position="275"/>
    </location>
</feature>
<gene>
    <name evidence="13" type="ORF">Rhe02_39160</name>
</gene>
<feature type="transmembrane region" description="Helical" evidence="11">
    <location>
        <begin position="109"/>
        <end position="132"/>
    </location>
</feature>
<dbReference type="Pfam" id="PF00999">
    <property type="entry name" value="Na_H_Exchanger"/>
    <property type="match status" value="1"/>
</dbReference>
<evidence type="ECO:0000256" key="4">
    <source>
        <dbReference type="ARBA" id="ARBA00022692"/>
    </source>
</evidence>
<feature type="transmembrane region" description="Helical" evidence="11">
    <location>
        <begin position="176"/>
        <end position="195"/>
    </location>
</feature>
<dbReference type="GO" id="GO:0015386">
    <property type="term" value="F:potassium:proton antiporter activity"/>
    <property type="evidence" value="ECO:0007669"/>
    <property type="project" value="TreeGrafter"/>
</dbReference>
<dbReference type="InterPro" id="IPR006153">
    <property type="entry name" value="Cation/H_exchanger_TM"/>
</dbReference>
<dbReference type="Proteomes" id="UP000612899">
    <property type="component" value="Unassembled WGS sequence"/>
</dbReference>
<feature type="region of interest" description="Disordered" evidence="10">
    <location>
        <begin position="384"/>
        <end position="403"/>
    </location>
</feature>
<feature type="region of interest" description="Disordered" evidence="10">
    <location>
        <begin position="534"/>
        <end position="553"/>
    </location>
</feature>
<feature type="domain" description="Cation/H+ exchanger transmembrane" evidence="12">
    <location>
        <begin position="55"/>
        <end position="459"/>
    </location>
</feature>
<evidence type="ECO:0000313" key="14">
    <source>
        <dbReference type="Proteomes" id="UP000612899"/>
    </source>
</evidence>
<keyword evidence="4 11" id="KW-0812">Transmembrane</keyword>
<keyword evidence="8 11" id="KW-0472">Membrane</keyword>
<feature type="transmembrane region" description="Helical" evidence="11">
    <location>
        <begin position="207"/>
        <end position="228"/>
    </location>
</feature>
<evidence type="ECO:0000313" key="13">
    <source>
        <dbReference type="EMBL" id="GIH05849.1"/>
    </source>
</evidence>
<dbReference type="Gene3D" id="6.10.140.1330">
    <property type="match status" value="1"/>
</dbReference>
<evidence type="ECO:0000256" key="8">
    <source>
        <dbReference type="ARBA" id="ARBA00023136"/>
    </source>
</evidence>
<evidence type="ECO:0000256" key="11">
    <source>
        <dbReference type="SAM" id="Phobius"/>
    </source>
</evidence>
<name>A0A8J3Q875_9ACTN</name>
<evidence type="ECO:0000256" key="3">
    <source>
        <dbReference type="ARBA" id="ARBA00022475"/>
    </source>
</evidence>
<keyword evidence="5 11" id="KW-1133">Transmembrane helix</keyword>
<dbReference type="PANTHER" id="PTHR10110:SF86">
    <property type="entry name" value="SODIUM_HYDROGEN EXCHANGER 7"/>
    <property type="match status" value="1"/>
</dbReference>
<dbReference type="AlphaFoldDB" id="A0A8J3Q875"/>
<keyword evidence="14" id="KW-1185">Reference proteome</keyword>
<evidence type="ECO:0000256" key="7">
    <source>
        <dbReference type="ARBA" id="ARBA00023065"/>
    </source>
</evidence>
<accession>A0A8J3Q875</accession>
<feature type="transmembrane region" description="Helical" evidence="11">
    <location>
        <begin position="54"/>
        <end position="74"/>
    </location>
</feature>
<reference evidence="13" key="1">
    <citation type="submission" date="2021-01" db="EMBL/GenBank/DDBJ databases">
        <title>Whole genome shotgun sequence of Rhizocola hellebori NBRC 109834.</title>
        <authorList>
            <person name="Komaki H."/>
            <person name="Tamura T."/>
        </authorList>
    </citation>
    <scope>NUCLEOTIDE SEQUENCE</scope>
    <source>
        <strain evidence="13">NBRC 109834</strain>
    </source>
</reference>
<evidence type="ECO:0000256" key="6">
    <source>
        <dbReference type="ARBA" id="ARBA00023053"/>
    </source>
</evidence>
<evidence type="ECO:0000256" key="10">
    <source>
        <dbReference type="SAM" id="MobiDB-lite"/>
    </source>
</evidence>
<dbReference type="GO" id="GO:0051453">
    <property type="term" value="P:regulation of intracellular pH"/>
    <property type="evidence" value="ECO:0007669"/>
    <property type="project" value="TreeGrafter"/>
</dbReference>
<evidence type="ECO:0000256" key="5">
    <source>
        <dbReference type="ARBA" id="ARBA00022989"/>
    </source>
</evidence>